<evidence type="ECO:0000313" key="3">
    <source>
        <dbReference type="EMBL" id="MDQ0336555.1"/>
    </source>
</evidence>
<dbReference type="PROSITE" id="PS51186">
    <property type="entry name" value="GNAT"/>
    <property type="match status" value="1"/>
</dbReference>
<dbReference type="CDD" id="cd04301">
    <property type="entry name" value="NAT_SF"/>
    <property type="match status" value="1"/>
</dbReference>
<accession>A0A9X1CD70</accession>
<comment type="caution">
    <text evidence="2">The sequence shown here is derived from an EMBL/GenBank/DDBJ whole genome shotgun (WGS) entry which is preliminary data.</text>
</comment>
<dbReference type="AlphaFoldDB" id="A0A9X1CD70"/>
<sequence length="151" mass="17214">MIKQLDCKQLEESIKIHILFQLSYTVEAERIGCKDFPPLKRTIDDYNNSSSLFYGFFENNALAGIIEIQVSEELTDIHSLVVNPKYFRCGIAKQLVNHVLETHPSACTIVETALLNTPATHLYKSLGFMEEKQFNSAEGIQKIQFKRCNKA</sequence>
<gene>
    <name evidence="2" type="ORF">J2Z56_002957</name>
    <name evidence="3" type="ORF">J2Z57_003009</name>
</gene>
<dbReference type="Proteomes" id="UP001138672">
    <property type="component" value="Unassembled WGS sequence"/>
</dbReference>
<keyword evidence="2" id="KW-0687">Ribonucleoprotein</keyword>
<dbReference type="SUPFAM" id="SSF55729">
    <property type="entry name" value="Acyl-CoA N-acyltransferases (Nat)"/>
    <property type="match status" value="1"/>
</dbReference>
<dbReference type="InterPro" id="IPR000182">
    <property type="entry name" value="GNAT_dom"/>
</dbReference>
<feature type="domain" description="N-acetyltransferase" evidence="1">
    <location>
        <begin position="14"/>
        <end position="147"/>
    </location>
</feature>
<proteinExistence type="predicted"/>
<dbReference type="GO" id="GO:0016747">
    <property type="term" value="F:acyltransferase activity, transferring groups other than amino-acyl groups"/>
    <property type="evidence" value="ECO:0007669"/>
    <property type="project" value="InterPro"/>
</dbReference>
<dbReference type="GO" id="GO:0005840">
    <property type="term" value="C:ribosome"/>
    <property type="evidence" value="ECO:0007669"/>
    <property type="project" value="UniProtKB-KW"/>
</dbReference>
<dbReference type="Proteomes" id="UP001231587">
    <property type="component" value="Unassembled WGS sequence"/>
</dbReference>
<evidence type="ECO:0000259" key="1">
    <source>
        <dbReference type="PROSITE" id="PS51186"/>
    </source>
</evidence>
<organism evidence="2 4">
    <name type="scientific">Formosa algae</name>
    <dbReference type="NCBI Taxonomy" id="225843"/>
    <lineage>
        <taxon>Bacteria</taxon>
        <taxon>Pseudomonadati</taxon>
        <taxon>Bacteroidota</taxon>
        <taxon>Flavobacteriia</taxon>
        <taxon>Flavobacteriales</taxon>
        <taxon>Flavobacteriaceae</taxon>
        <taxon>Formosa</taxon>
    </lineage>
</organism>
<dbReference type="InterPro" id="IPR016181">
    <property type="entry name" value="Acyl_CoA_acyltransferase"/>
</dbReference>
<evidence type="ECO:0000313" key="2">
    <source>
        <dbReference type="EMBL" id="MBP1841025.1"/>
    </source>
</evidence>
<evidence type="ECO:0000313" key="4">
    <source>
        <dbReference type="Proteomes" id="UP001138672"/>
    </source>
</evidence>
<evidence type="ECO:0000313" key="5">
    <source>
        <dbReference type="Proteomes" id="UP001231587"/>
    </source>
</evidence>
<reference evidence="2" key="1">
    <citation type="submission" date="2021-03" db="EMBL/GenBank/DDBJ databases">
        <title>Genomic Encyclopedia of Type Strains, Phase IV (KMG-IV): sequencing the most valuable type-strain genomes for metagenomic binning, comparative biology and taxonomic classification.</title>
        <authorList>
            <person name="Goeker M."/>
        </authorList>
    </citation>
    <scope>NUCLEOTIDE SEQUENCE</scope>
    <source>
        <strain evidence="2">DSM 15523</strain>
        <strain evidence="3 5">DSM 16476</strain>
    </source>
</reference>
<keyword evidence="2" id="KW-0689">Ribosomal protein</keyword>
<protein>
    <submittedName>
        <fullName evidence="2">Ribosomal protein S18 acetylase RimI-like enzyme</fullName>
    </submittedName>
</protein>
<name>A0A9X1CD70_9FLAO</name>
<dbReference type="Pfam" id="PF00583">
    <property type="entry name" value="Acetyltransf_1"/>
    <property type="match status" value="1"/>
</dbReference>
<dbReference type="OrthoDB" id="9797456at2"/>
<dbReference type="RefSeq" id="WP_057779622.1">
    <property type="nucleotide sequence ID" value="NZ_JAGGJQ010000009.1"/>
</dbReference>
<dbReference type="Gene3D" id="3.40.630.30">
    <property type="match status" value="1"/>
</dbReference>
<dbReference type="EMBL" id="JAUSUU010000009">
    <property type="protein sequence ID" value="MDQ0336555.1"/>
    <property type="molecule type" value="Genomic_DNA"/>
</dbReference>
<keyword evidence="5" id="KW-1185">Reference proteome</keyword>
<dbReference type="EMBL" id="JAGGJQ010000009">
    <property type="protein sequence ID" value="MBP1841025.1"/>
    <property type="molecule type" value="Genomic_DNA"/>
</dbReference>